<organism evidence="2 3">
    <name type="scientific">Legionella impletisoli</name>
    <dbReference type="NCBI Taxonomy" id="343510"/>
    <lineage>
        <taxon>Bacteria</taxon>
        <taxon>Pseudomonadati</taxon>
        <taxon>Pseudomonadota</taxon>
        <taxon>Gammaproteobacteria</taxon>
        <taxon>Legionellales</taxon>
        <taxon>Legionellaceae</taxon>
        <taxon>Legionella</taxon>
    </lineage>
</organism>
<feature type="region of interest" description="Disordered" evidence="1">
    <location>
        <begin position="97"/>
        <end position="127"/>
    </location>
</feature>
<evidence type="ECO:0000313" key="3">
    <source>
        <dbReference type="Proteomes" id="UP000630149"/>
    </source>
</evidence>
<protein>
    <submittedName>
        <fullName evidence="2">Uncharacterized protein</fullName>
    </submittedName>
</protein>
<keyword evidence="3" id="KW-1185">Reference proteome</keyword>
<evidence type="ECO:0000313" key="2">
    <source>
        <dbReference type="EMBL" id="GGI83737.1"/>
    </source>
</evidence>
<reference evidence="2" key="1">
    <citation type="journal article" date="2014" name="Int. J. Syst. Evol. Microbiol.">
        <title>Complete genome sequence of Corynebacterium casei LMG S-19264T (=DSM 44701T), isolated from a smear-ripened cheese.</title>
        <authorList>
            <consortium name="US DOE Joint Genome Institute (JGI-PGF)"/>
            <person name="Walter F."/>
            <person name="Albersmeier A."/>
            <person name="Kalinowski J."/>
            <person name="Ruckert C."/>
        </authorList>
    </citation>
    <scope>NUCLEOTIDE SEQUENCE</scope>
    <source>
        <strain evidence="2">JCM 13919</strain>
    </source>
</reference>
<accession>A0A917NAK6</accession>
<dbReference type="Proteomes" id="UP000630149">
    <property type="component" value="Unassembled WGS sequence"/>
</dbReference>
<proteinExistence type="predicted"/>
<evidence type="ECO:0000256" key="1">
    <source>
        <dbReference type="SAM" id="MobiDB-lite"/>
    </source>
</evidence>
<gene>
    <name evidence="2" type="ORF">GCM10007966_10410</name>
</gene>
<reference evidence="2" key="2">
    <citation type="submission" date="2020-09" db="EMBL/GenBank/DDBJ databases">
        <authorList>
            <person name="Sun Q."/>
            <person name="Ohkuma M."/>
        </authorList>
    </citation>
    <scope>NUCLEOTIDE SEQUENCE</scope>
    <source>
        <strain evidence="2">JCM 13919</strain>
    </source>
</reference>
<sequence length="127" mass="14093">MANRKPSVPMTKPTSYLPFDVFLSRMVKDQKLNPELLSEALGVETANRILDNANNWMGKPSLGRGTAVVLQGQLHSYAGAIDDVKARIAKHWEKVLAHQQPLTPTPAPKLSPKEEPTLKHWPPKPGR</sequence>
<dbReference type="EMBL" id="BMOB01000004">
    <property type="protein sequence ID" value="GGI83737.1"/>
    <property type="molecule type" value="Genomic_DNA"/>
</dbReference>
<name>A0A917NAK6_9GAMM</name>
<comment type="caution">
    <text evidence="2">The sequence shown here is derived from an EMBL/GenBank/DDBJ whole genome shotgun (WGS) entry which is preliminary data.</text>
</comment>
<dbReference type="RefSeq" id="WP_131776466.1">
    <property type="nucleotide sequence ID" value="NZ_BMOB01000004.1"/>
</dbReference>
<dbReference type="AlphaFoldDB" id="A0A917NAK6"/>
<dbReference type="OrthoDB" id="5652828at2"/>